<feature type="region of interest" description="Disordered" evidence="5">
    <location>
        <begin position="600"/>
        <end position="629"/>
    </location>
</feature>
<dbReference type="InterPro" id="IPR027370">
    <property type="entry name" value="Znf-RING_euk"/>
</dbReference>
<dbReference type="PROSITE" id="PS00518">
    <property type="entry name" value="ZF_RING_1"/>
    <property type="match status" value="1"/>
</dbReference>
<evidence type="ECO:0008006" key="10">
    <source>
        <dbReference type="Google" id="ProtNLM"/>
    </source>
</evidence>
<name>A0ABR3PB88_9PEZI</name>
<dbReference type="EMBL" id="JBFMKM010000010">
    <property type="protein sequence ID" value="KAL1303419.1"/>
    <property type="molecule type" value="Genomic_DNA"/>
</dbReference>
<feature type="region of interest" description="Disordered" evidence="5">
    <location>
        <begin position="344"/>
        <end position="387"/>
    </location>
</feature>
<evidence type="ECO:0000259" key="7">
    <source>
        <dbReference type="PROSITE" id="PS50145"/>
    </source>
</evidence>
<reference evidence="8 9" key="1">
    <citation type="submission" date="2024-07" db="EMBL/GenBank/DDBJ databases">
        <title>Draft sequence of the Neodothiora populina.</title>
        <authorList>
            <person name="Drown D.D."/>
            <person name="Schuette U.S."/>
            <person name="Buechlein A.B."/>
            <person name="Rusch D.R."/>
            <person name="Winton L.W."/>
            <person name="Adams G.A."/>
        </authorList>
    </citation>
    <scope>NUCLEOTIDE SEQUENCE [LARGE SCALE GENOMIC DNA]</scope>
    <source>
        <strain evidence="8 9">CPC 39397</strain>
    </source>
</reference>
<organism evidence="8 9">
    <name type="scientific">Neodothiora populina</name>
    <dbReference type="NCBI Taxonomy" id="2781224"/>
    <lineage>
        <taxon>Eukaryota</taxon>
        <taxon>Fungi</taxon>
        <taxon>Dikarya</taxon>
        <taxon>Ascomycota</taxon>
        <taxon>Pezizomycotina</taxon>
        <taxon>Dothideomycetes</taxon>
        <taxon>Dothideomycetidae</taxon>
        <taxon>Dothideales</taxon>
        <taxon>Dothioraceae</taxon>
        <taxon>Neodothiora</taxon>
    </lineage>
</organism>
<evidence type="ECO:0000313" key="8">
    <source>
        <dbReference type="EMBL" id="KAL1303419.1"/>
    </source>
</evidence>
<feature type="compositionally biased region" description="Low complexity" evidence="5">
    <location>
        <begin position="415"/>
        <end position="425"/>
    </location>
</feature>
<feature type="compositionally biased region" description="Polar residues" evidence="5">
    <location>
        <begin position="1"/>
        <end position="12"/>
    </location>
</feature>
<dbReference type="InterPro" id="IPR001293">
    <property type="entry name" value="Znf_TRAF"/>
</dbReference>
<evidence type="ECO:0000256" key="2">
    <source>
        <dbReference type="ARBA" id="ARBA00022771"/>
    </source>
</evidence>
<evidence type="ECO:0000256" key="1">
    <source>
        <dbReference type="ARBA" id="ARBA00022723"/>
    </source>
</evidence>
<dbReference type="SMART" id="SM00184">
    <property type="entry name" value="RING"/>
    <property type="match status" value="1"/>
</dbReference>
<dbReference type="SUPFAM" id="SSF49599">
    <property type="entry name" value="TRAF domain-like"/>
    <property type="match status" value="1"/>
</dbReference>
<evidence type="ECO:0000313" key="9">
    <source>
        <dbReference type="Proteomes" id="UP001562354"/>
    </source>
</evidence>
<proteinExistence type="predicted"/>
<feature type="compositionally biased region" description="Basic and acidic residues" evidence="5">
    <location>
        <begin position="368"/>
        <end position="387"/>
    </location>
</feature>
<feature type="compositionally biased region" description="Polar residues" evidence="5">
    <location>
        <begin position="434"/>
        <end position="448"/>
    </location>
</feature>
<feature type="compositionally biased region" description="Basic and acidic residues" evidence="5">
    <location>
        <begin position="620"/>
        <end position="629"/>
    </location>
</feature>
<dbReference type="RefSeq" id="XP_069199694.1">
    <property type="nucleotide sequence ID" value="XM_069346818.1"/>
</dbReference>
<dbReference type="PANTHER" id="PTHR10131:SF94">
    <property type="entry name" value="TNF RECEPTOR-ASSOCIATED FACTOR 4"/>
    <property type="match status" value="1"/>
</dbReference>
<dbReference type="Pfam" id="PF13445">
    <property type="entry name" value="zf-RING_UBOX"/>
    <property type="match status" value="1"/>
</dbReference>
<dbReference type="InterPro" id="IPR017907">
    <property type="entry name" value="Znf_RING_CS"/>
</dbReference>
<gene>
    <name evidence="8" type="ORF">AAFC00_006810</name>
</gene>
<dbReference type="InterPro" id="IPR013083">
    <property type="entry name" value="Znf_RING/FYVE/PHD"/>
</dbReference>
<protein>
    <recommendedName>
        <fullName evidence="10">TRAF-type zinc finger protein</fullName>
    </recommendedName>
</protein>
<evidence type="ECO:0000259" key="6">
    <source>
        <dbReference type="PROSITE" id="PS50089"/>
    </source>
</evidence>
<feature type="domain" description="TRAF-type" evidence="7">
    <location>
        <begin position="236"/>
        <end position="292"/>
    </location>
</feature>
<feature type="region of interest" description="Disordered" evidence="5">
    <location>
        <begin position="1"/>
        <end position="38"/>
    </location>
</feature>
<evidence type="ECO:0000256" key="4">
    <source>
        <dbReference type="PROSITE-ProRule" id="PRU00207"/>
    </source>
</evidence>
<dbReference type="GeneID" id="95980509"/>
<dbReference type="InterPro" id="IPR001841">
    <property type="entry name" value="Znf_RING"/>
</dbReference>
<feature type="region of interest" description="Disordered" evidence="5">
    <location>
        <begin position="401"/>
        <end position="448"/>
    </location>
</feature>
<dbReference type="Gene3D" id="3.30.40.10">
    <property type="entry name" value="Zinc/RING finger domain, C3HC4 (zinc finger)"/>
    <property type="match status" value="2"/>
</dbReference>
<dbReference type="PANTHER" id="PTHR10131">
    <property type="entry name" value="TNF RECEPTOR ASSOCIATED FACTOR"/>
    <property type="match status" value="1"/>
</dbReference>
<keyword evidence="9" id="KW-1185">Reference proteome</keyword>
<keyword evidence="3 4" id="KW-0862">Zinc</keyword>
<sequence length="629" mass="70508">MASPHTTPTSMSIRPRRTSDRSVSGPTEADADDRHRIASSTSYMRGMRRLEMRRGMEESHFLAQKARVTMASVIEPPVDLRLLDYVLDYDRNLMCPICRCPFVDPVVLSECDHCFCRDCLSQTWTGYHPGGPRGNCPTCRRDSRLAPKSAVSKILVNILDDLVVRCPKHEDGCTAEIKRGEVTHHVELYCGYPSVRCPRPDCEQPIRRKDASVCLHYSVACIDCHNTMFVNQLEDHWARECPDRKVDCPSCEQTVYYRTLDSHVNTVCPAITVPCPGSPYGCVFRSKRGELEAHSKICVLATLAPTFAAQQRRIDEQEESQKALLRKLAVFEQGFEKLQNLVSEGSAPDMYEPTNPADPERIPLTLESRTRRPEYGHTRGEEELLDHAMYRERIESSTSVLPDLEFSSPPSGRASRLSQQQSRLSYRPVESHARQASTSGLFDASRQPQSQDLQDLELFMQSPPRTPREDSSYVPSPIQHLLSLHESLRDEVTRIAAALHDLDGRHSMLIFNENLRLKEDMAFLNAQVSGIGRQVNWLTNTTSRGLQMAQQQRQGQSSRSDDDTDGEQDRAKGMEGSIGMQNAVTALRGAARMVNLNGGSMQRAGSVSAGGNILPPPRRQGSDEGRTKL</sequence>
<feature type="compositionally biased region" description="Low complexity" evidence="5">
    <location>
        <begin position="545"/>
        <end position="558"/>
    </location>
</feature>
<feature type="region of interest" description="Disordered" evidence="5">
    <location>
        <begin position="545"/>
        <end position="580"/>
    </location>
</feature>
<dbReference type="PROSITE" id="PS50089">
    <property type="entry name" value="ZF_RING_2"/>
    <property type="match status" value="1"/>
</dbReference>
<dbReference type="PROSITE" id="PS50145">
    <property type="entry name" value="ZF_TRAF"/>
    <property type="match status" value="1"/>
</dbReference>
<keyword evidence="1 4" id="KW-0479">Metal-binding</keyword>
<feature type="domain" description="RING-type" evidence="6">
    <location>
        <begin position="95"/>
        <end position="140"/>
    </location>
</feature>
<dbReference type="Pfam" id="PF02176">
    <property type="entry name" value="zf-TRAF"/>
    <property type="match status" value="1"/>
</dbReference>
<dbReference type="SUPFAM" id="SSF57850">
    <property type="entry name" value="RING/U-box"/>
    <property type="match status" value="1"/>
</dbReference>
<evidence type="ECO:0000256" key="5">
    <source>
        <dbReference type="SAM" id="MobiDB-lite"/>
    </source>
</evidence>
<dbReference type="Proteomes" id="UP001562354">
    <property type="component" value="Unassembled WGS sequence"/>
</dbReference>
<comment type="caution">
    <text evidence="8">The sequence shown here is derived from an EMBL/GenBank/DDBJ whole genome shotgun (WGS) entry which is preliminary data.</text>
</comment>
<evidence type="ECO:0000256" key="3">
    <source>
        <dbReference type="ARBA" id="ARBA00022833"/>
    </source>
</evidence>
<keyword evidence="2 4" id="KW-0863">Zinc-finger</keyword>
<feature type="zinc finger region" description="TRAF-type" evidence="4">
    <location>
        <begin position="236"/>
        <end position="292"/>
    </location>
</feature>
<accession>A0ABR3PB88</accession>